<dbReference type="InterPro" id="IPR001789">
    <property type="entry name" value="Sig_transdc_resp-reg_receiver"/>
</dbReference>
<dbReference type="PRINTS" id="PR00038">
    <property type="entry name" value="HTHLUXR"/>
</dbReference>
<evidence type="ECO:0000259" key="6">
    <source>
        <dbReference type="PROSITE" id="PS50110"/>
    </source>
</evidence>
<protein>
    <submittedName>
        <fullName evidence="7">Response regulator protein TodT</fullName>
    </submittedName>
</protein>
<feature type="domain" description="HTH luxR-type" evidence="5">
    <location>
        <begin position="132"/>
        <end position="197"/>
    </location>
</feature>
<dbReference type="InterPro" id="IPR000792">
    <property type="entry name" value="Tscrpt_reg_LuxR_C"/>
</dbReference>
<dbReference type="SUPFAM" id="SSF46894">
    <property type="entry name" value="C-terminal effector domain of the bipartite response regulators"/>
    <property type="match status" value="1"/>
</dbReference>
<proteinExistence type="predicted"/>
<name>A0A6J5G0U6_9BURK</name>
<dbReference type="Pfam" id="PF00196">
    <property type="entry name" value="GerE"/>
    <property type="match status" value="1"/>
</dbReference>
<evidence type="ECO:0000256" key="3">
    <source>
        <dbReference type="ARBA" id="ARBA00023163"/>
    </source>
</evidence>
<feature type="domain" description="Response regulatory" evidence="6">
    <location>
        <begin position="8"/>
        <end position="122"/>
    </location>
</feature>
<gene>
    <name evidence="7" type="primary">todT</name>
    <name evidence="7" type="ORF">LMG28688_02563</name>
</gene>
<keyword evidence="3" id="KW-0804">Transcription</keyword>
<feature type="modified residue" description="4-aspartylphosphate" evidence="4">
    <location>
        <position position="57"/>
    </location>
</feature>
<dbReference type="InterPro" id="IPR011006">
    <property type="entry name" value="CheY-like_superfamily"/>
</dbReference>
<dbReference type="GO" id="GO:0000160">
    <property type="term" value="P:phosphorelay signal transduction system"/>
    <property type="evidence" value="ECO:0007669"/>
    <property type="project" value="InterPro"/>
</dbReference>
<dbReference type="GO" id="GO:0006355">
    <property type="term" value="P:regulation of DNA-templated transcription"/>
    <property type="evidence" value="ECO:0007669"/>
    <property type="project" value="InterPro"/>
</dbReference>
<evidence type="ECO:0000256" key="1">
    <source>
        <dbReference type="ARBA" id="ARBA00023015"/>
    </source>
</evidence>
<evidence type="ECO:0000256" key="2">
    <source>
        <dbReference type="ARBA" id="ARBA00023125"/>
    </source>
</evidence>
<evidence type="ECO:0000313" key="8">
    <source>
        <dbReference type="Proteomes" id="UP000494119"/>
    </source>
</evidence>
<dbReference type="RefSeq" id="WP_129564093.1">
    <property type="nucleotide sequence ID" value="NZ_CADIKL010000010.1"/>
</dbReference>
<dbReference type="Gene3D" id="1.10.10.10">
    <property type="entry name" value="Winged helix-like DNA-binding domain superfamily/Winged helix DNA-binding domain"/>
    <property type="match status" value="1"/>
</dbReference>
<sequence length="201" mass="21359">MSESGKATIHVVEDDEGLRDALAVQLRCAGYVVRTYASAGEFLVSPPPTGNSCALIDLVLPGPGGLSLQQALLRDGDTLPIVFMSGHNDVASAVKAMKAGAVDFLVKPFGIDVLVGALEAALSSRANQASAPRTPSIELSERERFVLTAIVGGSKNKDIARELRLSERTIKHCRAALMQRFEATSFADLLRRAAPMVEEAL</sequence>
<dbReference type="SMART" id="SM00448">
    <property type="entry name" value="REC"/>
    <property type="match status" value="1"/>
</dbReference>
<evidence type="ECO:0000259" key="5">
    <source>
        <dbReference type="PROSITE" id="PS50043"/>
    </source>
</evidence>
<dbReference type="InterPro" id="IPR016032">
    <property type="entry name" value="Sig_transdc_resp-reg_C-effctor"/>
</dbReference>
<dbReference type="Proteomes" id="UP000494119">
    <property type="component" value="Unassembled WGS sequence"/>
</dbReference>
<dbReference type="GO" id="GO:0003677">
    <property type="term" value="F:DNA binding"/>
    <property type="evidence" value="ECO:0007669"/>
    <property type="project" value="UniProtKB-KW"/>
</dbReference>
<dbReference type="AlphaFoldDB" id="A0A6J5G0U6"/>
<keyword evidence="8" id="KW-1185">Reference proteome</keyword>
<dbReference type="SUPFAM" id="SSF52172">
    <property type="entry name" value="CheY-like"/>
    <property type="match status" value="1"/>
</dbReference>
<accession>A0A6J5G0U6</accession>
<dbReference type="EMBL" id="CADIKL010000010">
    <property type="protein sequence ID" value="CAB3787858.1"/>
    <property type="molecule type" value="Genomic_DNA"/>
</dbReference>
<dbReference type="PANTHER" id="PTHR44688">
    <property type="entry name" value="DNA-BINDING TRANSCRIPTIONAL ACTIVATOR DEVR_DOSR"/>
    <property type="match status" value="1"/>
</dbReference>
<organism evidence="7 8">
    <name type="scientific">Paraburkholderia caffeinitolerans</name>
    <dbReference type="NCBI Taxonomy" id="1723730"/>
    <lineage>
        <taxon>Bacteria</taxon>
        <taxon>Pseudomonadati</taxon>
        <taxon>Pseudomonadota</taxon>
        <taxon>Betaproteobacteria</taxon>
        <taxon>Burkholderiales</taxon>
        <taxon>Burkholderiaceae</taxon>
        <taxon>Paraburkholderia</taxon>
    </lineage>
</organism>
<dbReference type="Gene3D" id="3.40.50.2300">
    <property type="match status" value="1"/>
</dbReference>
<evidence type="ECO:0000313" key="7">
    <source>
        <dbReference type="EMBL" id="CAB3787858.1"/>
    </source>
</evidence>
<evidence type="ECO:0000256" key="4">
    <source>
        <dbReference type="PROSITE-ProRule" id="PRU00169"/>
    </source>
</evidence>
<dbReference type="PANTHER" id="PTHR44688:SF16">
    <property type="entry name" value="DNA-BINDING TRANSCRIPTIONAL ACTIVATOR DEVR_DOSR"/>
    <property type="match status" value="1"/>
</dbReference>
<keyword evidence="1" id="KW-0805">Transcription regulation</keyword>
<reference evidence="7 8" key="1">
    <citation type="submission" date="2020-04" db="EMBL/GenBank/DDBJ databases">
        <authorList>
            <person name="De Canck E."/>
        </authorList>
    </citation>
    <scope>NUCLEOTIDE SEQUENCE [LARGE SCALE GENOMIC DNA]</scope>
    <source>
        <strain evidence="7 8">LMG 28688</strain>
    </source>
</reference>
<dbReference type="PROSITE" id="PS50110">
    <property type="entry name" value="RESPONSE_REGULATORY"/>
    <property type="match status" value="1"/>
</dbReference>
<dbReference type="PROSITE" id="PS50043">
    <property type="entry name" value="HTH_LUXR_2"/>
    <property type="match status" value="1"/>
</dbReference>
<dbReference type="Pfam" id="PF00072">
    <property type="entry name" value="Response_reg"/>
    <property type="match status" value="1"/>
</dbReference>
<dbReference type="InterPro" id="IPR036388">
    <property type="entry name" value="WH-like_DNA-bd_sf"/>
</dbReference>
<keyword evidence="2" id="KW-0238">DNA-binding</keyword>
<dbReference type="PROSITE" id="PS00622">
    <property type="entry name" value="HTH_LUXR_1"/>
    <property type="match status" value="1"/>
</dbReference>
<dbReference type="SMART" id="SM00421">
    <property type="entry name" value="HTH_LUXR"/>
    <property type="match status" value="1"/>
</dbReference>
<dbReference type="CDD" id="cd06170">
    <property type="entry name" value="LuxR_C_like"/>
    <property type="match status" value="1"/>
</dbReference>
<keyword evidence="4" id="KW-0597">Phosphoprotein</keyword>